<keyword evidence="4" id="KW-1185">Reference proteome</keyword>
<dbReference type="InterPro" id="IPR059003">
    <property type="entry name" value="At1g61900_C"/>
</dbReference>
<evidence type="ECO:0000256" key="1">
    <source>
        <dbReference type="SAM" id="SignalP"/>
    </source>
</evidence>
<name>A0A5N5JDI2_9ROSI</name>
<dbReference type="PANTHER" id="PTHR33831">
    <property type="entry name" value="GPI-ANCHORED PROTEIN"/>
    <property type="match status" value="1"/>
</dbReference>
<dbReference type="Pfam" id="PF04950">
    <property type="entry name" value="RIBIOP_C"/>
    <property type="match status" value="1"/>
</dbReference>
<feature type="chain" id="PRO_5024448836" description="Ribosome biogenesis protein BMS1/TSR1 C-terminal domain-containing protein" evidence="1">
    <location>
        <begin position="34"/>
        <end position="613"/>
    </location>
</feature>
<dbReference type="InterPro" id="IPR007034">
    <property type="entry name" value="BMS1_TSR1_C"/>
</dbReference>
<sequence>MEGFQIFSCLKGSLGHQFLLFIVWSSSFQVAVALQTPLEPNHVSSTSELGTPPISGLFGPIEISPSVLPRYPYPGENLAPMYPTFPTTYEPNLTGKCPVNFTAMSNVIDRTASDCSQPLAALVGNVICCPQLGSLLHIFQGYFSGNYDKLVLQNAVADDCFSDIISILASRGANITIPTLCSVKSLNLTGGLCPVKDVVNFEKIVNTSKLLEACSTVDPLKECCRPICQSAIMEAALEISGTQLTINDYKDSVTVPNHNDPLSDCKGVVFSYISRKLSADAASSAFRIVSACKVNKVCPLNFTQPLEVIKACRNVAAPNPSCCSSLNTYIAGIQNQMLITNKQAIICATVLGSKLRQGGVMTNVYELCDIDLKDFSIQGCLLRSLPADVILDNSTGFSFTCDLTDNIAAPWPSSSSVSSPSLCAPEISLPALPTSQIKNPGVYLCPMQFVTYHRNRDGELELLLKEEIEIRKQRNIAELNDLDEETRLEIEGFQTGTYLRLELHDVPFEMVEHFDPCDPILVGGIGLGEEHVGYMQARLKRHRWHRKVLKTKDPVILPNYPSLCHRGSKWKASHAQVHSRAHALSCHILGPTCTTQHWSHSRSEFSKQSGNHS</sequence>
<gene>
    <name evidence="3" type="ORF">DKX38_026378</name>
</gene>
<comment type="caution">
    <text evidence="3">The sequence shown here is derived from an EMBL/GenBank/DDBJ whole genome shotgun (WGS) entry which is preliminary data.</text>
</comment>
<protein>
    <recommendedName>
        <fullName evidence="2">Ribosome biogenesis protein BMS1/TSR1 C-terminal domain-containing protein</fullName>
    </recommendedName>
</protein>
<organism evidence="3 4">
    <name type="scientific">Salix brachista</name>
    <dbReference type="NCBI Taxonomy" id="2182728"/>
    <lineage>
        <taxon>Eukaryota</taxon>
        <taxon>Viridiplantae</taxon>
        <taxon>Streptophyta</taxon>
        <taxon>Embryophyta</taxon>
        <taxon>Tracheophyta</taxon>
        <taxon>Spermatophyta</taxon>
        <taxon>Magnoliopsida</taxon>
        <taxon>eudicotyledons</taxon>
        <taxon>Gunneridae</taxon>
        <taxon>Pentapetalae</taxon>
        <taxon>rosids</taxon>
        <taxon>fabids</taxon>
        <taxon>Malpighiales</taxon>
        <taxon>Salicaceae</taxon>
        <taxon>Saliceae</taxon>
        <taxon>Salix</taxon>
    </lineage>
</organism>
<dbReference type="GO" id="GO:0005886">
    <property type="term" value="C:plasma membrane"/>
    <property type="evidence" value="ECO:0007669"/>
    <property type="project" value="TreeGrafter"/>
</dbReference>
<dbReference type="InterPro" id="IPR040336">
    <property type="entry name" value="At1g61900-like"/>
</dbReference>
<accession>A0A5N5JDI2</accession>
<keyword evidence="1" id="KW-0732">Signal</keyword>
<proteinExistence type="predicted"/>
<dbReference type="Pfam" id="PF19160">
    <property type="entry name" value="SPARK"/>
    <property type="match status" value="1"/>
</dbReference>
<dbReference type="PANTHER" id="PTHR33831:SF4">
    <property type="entry name" value="GPI-ANCHORED PROTEIN"/>
    <property type="match status" value="1"/>
</dbReference>
<feature type="signal peptide" evidence="1">
    <location>
        <begin position="1"/>
        <end position="33"/>
    </location>
</feature>
<feature type="domain" description="Ribosome biogenesis protein BMS1/TSR1 C-terminal" evidence="2">
    <location>
        <begin position="426"/>
        <end position="610"/>
    </location>
</feature>
<dbReference type="Pfam" id="PF26584">
    <property type="entry name" value="At1g61900"/>
    <property type="match status" value="1"/>
</dbReference>
<dbReference type="SMART" id="SM01362">
    <property type="entry name" value="DUF663"/>
    <property type="match status" value="1"/>
</dbReference>
<reference evidence="4" key="1">
    <citation type="journal article" date="2019" name="Gigascience">
        <title>De novo genome assembly of the endangered Acer yangbiense, a plant species with extremely small populations endemic to Yunnan Province, China.</title>
        <authorList>
            <person name="Yang J."/>
            <person name="Wariss H.M."/>
            <person name="Tao L."/>
            <person name="Zhang R."/>
            <person name="Yun Q."/>
            <person name="Hollingsworth P."/>
            <person name="Dao Z."/>
            <person name="Luo G."/>
            <person name="Guo H."/>
            <person name="Ma Y."/>
            <person name="Sun W."/>
        </authorList>
    </citation>
    <scope>NUCLEOTIDE SEQUENCE [LARGE SCALE GENOMIC DNA]</scope>
    <source>
        <strain evidence="4">cv. br00</strain>
    </source>
</reference>
<evidence type="ECO:0000313" key="3">
    <source>
        <dbReference type="EMBL" id="KAB5515730.1"/>
    </source>
</evidence>
<dbReference type="EMBL" id="VDCV01000017">
    <property type="protein sequence ID" value="KAB5515730.1"/>
    <property type="molecule type" value="Genomic_DNA"/>
</dbReference>
<dbReference type="InterPro" id="IPR043891">
    <property type="entry name" value="SPARK"/>
</dbReference>
<evidence type="ECO:0000313" key="4">
    <source>
        <dbReference type="Proteomes" id="UP000326939"/>
    </source>
</evidence>
<dbReference type="Proteomes" id="UP000326939">
    <property type="component" value="Chromosome 17"/>
</dbReference>
<evidence type="ECO:0000259" key="2">
    <source>
        <dbReference type="SMART" id="SM01362"/>
    </source>
</evidence>
<dbReference type="AlphaFoldDB" id="A0A5N5JDI2"/>